<feature type="region of interest" description="Disordered" evidence="1">
    <location>
        <begin position="1"/>
        <end position="74"/>
    </location>
</feature>
<dbReference type="EMBL" id="JBHSJO010000001">
    <property type="protein sequence ID" value="MFC5018179.1"/>
    <property type="molecule type" value="Genomic_DNA"/>
</dbReference>
<feature type="compositionally biased region" description="Low complexity" evidence="1">
    <location>
        <begin position="13"/>
        <end position="29"/>
    </location>
</feature>
<name>A0ABV9X176_9ACTN</name>
<evidence type="ECO:0000313" key="3">
    <source>
        <dbReference type="Proteomes" id="UP001595855"/>
    </source>
</evidence>
<accession>A0ABV9X176</accession>
<organism evidence="2 3">
    <name type="scientific">Streptomyces lienomycini</name>
    <dbReference type="NCBI Taxonomy" id="284035"/>
    <lineage>
        <taxon>Bacteria</taxon>
        <taxon>Bacillati</taxon>
        <taxon>Actinomycetota</taxon>
        <taxon>Actinomycetes</taxon>
        <taxon>Kitasatosporales</taxon>
        <taxon>Streptomycetaceae</taxon>
        <taxon>Streptomyces</taxon>
    </lineage>
</organism>
<keyword evidence="3" id="KW-1185">Reference proteome</keyword>
<proteinExistence type="predicted"/>
<dbReference type="RefSeq" id="WP_271415657.1">
    <property type="nucleotide sequence ID" value="NZ_BAAATN010000002.1"/>
</dbReference>
<comment type="caution">
    <text evidence="2">The sequence shown here is derived from an EMBL/GenBank/DDBJ whole genome shotgun (WGS) entry which is preliminary data.</text>
</comment>
<evidence type="ECO:0000256" key="1">
    <source>
        <dbReference type="SAM" id="MobiDB-lite"/>
    </source>
</evidence>
<evidence type="ECO:0000313" key="2">
    <source>
        <dbReference type="EMBL" id="MFC5018179.1"/>
    </source>
</evidence>
<protein>
    <submittedName>
        <fullName evidence="2">Uncharacterized protein</fullName>
    </submittedName>
</protein>
<sequence length="168" mass="17839">MSDVTRQPGETVPGTDPTPRTRPAPGTRTEGARPEDIRTEGAPGEGAPDLSATATATGTPAAPTGTAVPATGVEDTLVGHDEWDGLARRLHHAVTGFVDAPRGSVEEADRVLEEVTARLTDAVAHRRRALRTSWRGDGADSGAPSTDTEQLRLALRDYRELADRLMRL</sequence>
<gene>
    <name evidence="2" type="ORF">ACFPRC_25365</name>
</gene>
<reference evidence="3" key="1">
    <citation type="journal article" date="2019" name="Int. J. Syst. Evol. Microbiol.">
        <title>The Global Catalogue of Microorganisms (GCM) 10K type strain sequencing project: providing services to taxonomists for standard genome sequencing and annotation.</title>
        <authorList>
            <consortium name="The Broad Institute Genomics Platform"/>
            <consortium name="The Broad Institute Genome Sequencing Center for Infectious Disease"/>
            <person name="Wu L."/>
            <person name="Ma J."/>
        </authorList>
    </citation>
    <scope>NUCLEOTIDE SEQUENCE [LARGE SCALE GENOMIC DNA]</scope>
    <source>
        <strain evidence="3">CGMCC 4.1542</strain>
    </source>
</reference>
<feature type="compositionally biased region" description="Basic and acidic residues" evidence="1">
    <location>
        <begin position="30"/>
        <end position="39"/>
    </location>
</feature>
<feature type="compositionally biased region" description="Low complexity" evidence="1">
    <location>
        <begin position="52"/>
        <end position="73"/>
    </location>
</feature>
<dbReference type="Proteomes" id="UP001595855">
    <property type="component" value="Unassembled WGS sequence"/>
</dbReference>